<evidence type="ECO:0000256" key="1">
    <source>
        <dbReference type="ARBA" id="ARBA00023125"/>
    </source>
</evidence>
<dbReference type="Pfam" id="PF01381">
    <property type="entry name" value="HTH_3"/>
    <property type="match status" value="1"/>
</dbReference>
<dbReference type="GO" id="GO:0003677">
    <property type="term" value="F:DNA binding"/>
    <property type="evidence" value="ECO:0007669"/>
    <property type="project" value="UniProtKB-KW"/>
</dbReference>
<dbReference type="PANTHER" id="PTHR46797">
    <property type="entry name" value="HTH-TYPE TRANSCRIPTIONAL REGULATOR"/>
    <property type="match status" value="1"/>
</dbReference>
<reference evidence="3 4" key="1">
    <citation type="journal article" date="2012" name="J. Bacteriol.">
        <title>Genome Sequence of the Alkane-Degrading Bacterium Alcanivorax hongdengensis Type Strain A-11-3.</title>
        <authorList>
            <person name="Lai Q."/>
            <person name="Shao Z."/>
        </authorList>
    </citation>
    <scope>NUCLEOTIDE SEQUENCE [LARGE SCALE GENOMIC DNA]</scope>
    <source>
        <strain evidence="3 4">A-11-3</strain>
    </source>
</reference>
<dbReference type="AlphaFoldDB" id="L0WBA6"/>
<dbReference type="GO" id="GO:0005829">
    <property type="term" value="C:cytosol"/>
    <property type="evidence" value="ECO:0007669"/>
    <property type="project" value="TreeGrafter"/>
</dbReference>
<evidence type="ECO:0000259" key="2">
    <source>
        <dbReference type="PROSITE" id="PS50943"/>
    </source>
</evidence>
<dbReference type="Gene3D" id="1.10.260.40">
    <property type="entry name" value="lambda repressor-like DNA-binding domains"/>
    <property type="match status" value="1"/>
</dbReference>
<protein>
    <recommendedName>
        <fullName evidence="2">HTH cro/C1-type domain-containing protein</fullName>
    </recommendedName>
</protein>
<evidence type="ECO:0000313" key="4">
    <source>
        <dbReference type="Proteomes" id="UP000010164"/>
    </source>
</evidence>
<dbReference type="Proteomes" id="UP000010164">
    <property type="component" value="Unassembled WGS sequence"/>
</dbReference>
<dbReference type="SUPFAM" id="SSF47413">
    <property type="entry name" value="lambda repressor-like DNA-binding domains"/>
    <property type="match status" value="1"/>
</dbReference>
<name>L0WBA6_9GAMM</name>
<dbReference type="STRING" id="1177179.A11A3_10331"/>
<dbReference type="PANTHER" id="PTHR46797:SF1">
    <property type="entry name" value="METHYLPHOSPHONATE SYNTHASE"/>
    <property type="match status" value="1"/>
</dbReference>
<dbReference type="SMART" id="SM00530">
    <property type="entry name" value="HTH_XRE"/>
    <property type="match status" value="1"/>
</dbReference>
<sequence>MALGENLKRLRKLAGLTQGDLADMAGMKLGHISKLERNETDAKVSTVHKLMEALNCSANDLLHVKGEAGLSQMLERAISMAEVLPARDKATLLSVVDKFVLASQITAVVRSTGTVPPEVAMSIEADLMAEEEEGDLIDRLVRDEEELARLEEDEQGAGYRVP</sequence>
<dbReference type="EMBL" id="AMRJ01000015">
    <property type="protein sequence ID" value="EKF74048.1"/>
    <property type="molecule type" value="Genomic_DNA"/>
</dbReference>
<dbReference type="InterPro" id="IPR010982">
    <property type="entry name" value="Lambda_DNA-bd_dom_sf"/>
</dbReference>
<dbReference type="CDD" id="cd00093">
    <property type="entry name" value="HTH_XRE"/>
    <property type="match status" value="1"/>
</dbReference>
<dbReference type="InterPro" id="IPR050807">
    <property type="entry name" value="TransReg_Diox_bact_type"/>
</dbReference>
<dbReference type="InterPro" id="IPR001387">
    <property type="entry name" value="Cro/C1-type_HTH"/>
</dbReference>
<proteinExistence type="predicted"/>
<dbReference type="PROSITE" id="PS50943">
    <property type="entry name" value="HTH_CROC1"/>
    <property type="match status" value="1"/>
</dbReference>
<keyword evidence="1" id="KW-0238">DNA-binding</keyword>
<gene>
    <name evidence="3" type="ORF">A11A3_10331</name>
</gene>
<keyword evidence="4" id="KW-1185">Reference proteome</keyword>
<dbReference type="eggNOG" id="COG1396">
    <property type="taxonomic scope" value="Bacteria"/>
</dbReference>
<feature type="domain" description="HTH cro/C1-type" evidence="2">
    <location>
        <begin position="7"/>
        <end position="61"/>
    </location>
</feature>
<evidence type="ECO:0000313" key="3">
    <source>
        <dbReference type="EMBL" id="EKF74048.1"/>
    </source>
</evidence>
<comment type="caution">
    <text evidence="3">The sequence shown here is derived from an EMBL/GenBank/DDBJ whole genome shotgun (WGS) entry which is preliminary data.</text>
</comment>
<accession>L0WBA6</accession>
<dbReference type="GO" id="GO:0003700">
    <property type="term" value="F:DNA-binding transcription factor activity"/>
    <property type="evidence" value="ECO:0007669"/>
    <property type="project" value="TreeGrafter"/>
</dbReference>
<organism evidence="3 4">
    <name type="scientific">Alcanivorax hongdengensis A-11-3</name>
    <dbReference type="NCBI Taxonomy" id="1177179"/>
    <lineage>
        <taxon>Bacteria</taxon>
        <taxon>Pseudomonadati</taxon>
        <taxon>Pseudomonadota</taxon>
        <taxon>Gammaproteobacteria</taxon>
        <taxon>Oceanospirillales</taxon>
        <taxon>Alcanivoracaceae</taxon>
        <taxon>Alcanivorax</taxon>
    </lineage>
</organism>
<dbReference type="RefSeq" id="WP_008929243.1">
    <property type="nucleotide sequence ID" value="NZ_AMRJ01000015.1"/>
</dbReference>